<dbReference type="OrthoDB" id="3985590at2"/>
<sequence length="289" mass="30863">MGGETLSAVSLALPVYEVDGWAGNVVDADGVEWWVTKEDGWSTGPGVRLELSDRPQRDGAFDAPSFRSARVITLEGTAVAPDEDAHERAKDRIAAVLADGSVPAELVVRERTVTRRALVRLSAGTKVSDTTPVSFDWSLQVTAPDPLRYGEDVHELSCGLPEPGQGITFPLRFPLVFGQAQGGTLALVNAGTATTRPVWTITGPCTQPVIRNDSTGERLAFSLSLAEGDVLTVDTAARTVFLGTASRRSVLQPRSSWFGLPPGSTAIGFEAFDDGEAGTLTVRWRDAWI</sequence>
<evidence type="ECO:0000313" key="2">
    <source>
        <dbReference type="EMBL" id="RSD23556.1"/>
    </source>
</evidence>
<evidence type="ECO:0000259" key="1">
    <source>
        <dbReference type="Pfam" id="PF22768"/>
    </source>
</evidence>
<organism evidence="2 3">
    <name type="scientific">Amycolatopsis eburnea</name>
    <dbReference type="NCBI Taxonomy" id="2267691"/>
    <lineage>
        <taxon>Bacteria</taxon>
        <taxon>Bacillati</taxon>
        <taxon>Actinomycetota</taxon>
        <taxon>Actinomycetes</taxon>
        <taxon>Pseudonocardiales</taxon>
        <taxon>Pseudonocardiaceae</taxon>
        <taxon>Amycolatopsis</taxon>
    </lineage>
</organism>
<dbReference type="Pfam" id="PF22768">
    <property type="entry name" value="SPP1_Dit"/>
    <property type="match status" value="1"/>
</dbReference>
<name>A0A427TII9_9PSEU</name>
<proteinExistence type="predicted"/>
<dbReference type="EMBL" id="RSEC01000021">
    <property type="protein sequence ID" value="RSD23556.1"/>
    <property type="molecule type" value="Genomic_DNA"/>
</dbReference>
<gene>
    <name evidence="2" type="ORF">EIY87_03890</name>
</gene>
<keyword evidence="3" id="KW-1185">Reference proteome</keyword>
<reference evidence="2 3" key="1">
    <citation type="submission" date="2018-12" db="EMBL/GenBank/DDBJ databases">
        <title>Amycolatopsis eburnea sp. nov. actinomycete associate with arbuscular mycorrhiza fungal spore.</title>
        <authorList>
            <person name="Lumyong S."/>
            <person name="Chaiya L."/>
        </authorList>
    </citation>
    <scope>NUCLEOTIDE SEQUENCE [LARGE SCALE GENOMIC DNA]</scope>
    <source>
        <strain evidence="2 3">GLM-1</strain>
    </source>
</reference>
<dbReference type="InterPro" id="IPR054738">
    <property type="entry name" value="Siphovirus-type_tail_C"/>
</dbReference>
<protein>
    <submittedName>
        <fullName evidence="2">Phage tail protein</fullName>
    </submittedName>
</protein>
<dbReference type="Gene3D" id="2.60.120.860">
    <property type="match status" value="1"/>
</dbReference>
<comment type="caution">
    <text evidence="2">The sequence shown here is derived from an EMBL/GenBank/DDBJ whole genome shotgun (WGS) entry which is preliminary data.</text>
</comment>
<evidence type="ECO:0000313" key="3">
    <source>
        <dbReference type="Proteomes" id="UP000267081"/>
    </source>
</evidence>
<dbReference type="AlphaFoldDB" id="A0A427TII9"/>
<dbReference type="Proteomes" id="UP000267081">
    <property type="component" value="Unassembled WGS sequence"/>
</dbReference>
<accession>A0A427TII9</accession>
<feature type="domain" description="Siphovirus-type tail component C-terminal" evidence="1">
    <location>
        <begin position="191"/>
        <end position="288"/>
    </location>
</feature>
<dbReference type="RefSeq" id="WP_125306261.1">
    <property type="nucleotide sequence ID" value="NZ_RSEC01000021.1"/>
</dbReference>